<dbReference type="InterPro" id="IPR002577">
    <property type="entry name" value="HTH_HxlR"/>
</dbReference>
<dbReference type="InterPro" id="IPR036390">
    <property type="entry name" value="WH_DNA-bd_sf"/>
</dbReference>
<name>A0A3A9Y3F7_9ACTN</name>
<dbReference type="InterPro" id="IPR036388">
    <property type="entry name" value="WH-like_DNA-bd_sf"/>
</dbReference>
<dbReference type="PANTHER" id="PTHR33204">
    <property type="entry name" value="TRANSCRIPTIONAL REGULATOR, MARR FAMILY"/>
    <property type="match status" value="1"/>
</dbReference>
<keyword evidence="3" id="KW-0804">Transcription</keyword>
<dbReference type="RefSeq" id="WP_120689099.1">
    <property type="nucleotide sequence ID" value="NZ_RAZT01000006.1"/>
</dbReference>
<gene>
    <name evidence="6" type="ORF">D7044_13640</name>
</gene>
<evidence type="ECO:0000256" key="4">
    <source>
        <dbReference type="SAM" id="MobiDB-lite"/>
    </source>
</evidence>
<accession>A0A3A9Y3F7</accession>
<proteinExistence type="predicted"/>
<reference evidence="6 7" key="1">
    <citation type="submission" date="2018-09" db="EMBL/GenBank/DDBJ databases">
        <title>Micromonospora sp. nov. MS1-9, isolated from a root of Musa sp.</title>
        <authorList>
            <person name="Kuncharoen N."/>
            <person name="Kudo T."/>
            <person name="Ohkuma M."/>
            <person name="Yuki M."/>
            <person name="Tanasupawat S."/>
        </authorList>
    </citation>
    <scope>NUCLEOTIDE SEQUENCE [LARGE SCALE GENOMIC DNA]</scope>
    <source>
        <strain evidence="6 7">MS1-9</strain>
    </source>
</reference>
<dbReference type="Pfam" id="PF01638">
    <property type="entry name" value="HxlR"/>
    <property type="match status" value="1"/>
</dbReference>
<evidence type="ECO:0000313" key="6">
    <source>
        <dbReference type="EMBL" id="RKN32300.1"/>
    </source>
</evidence>
<dbReference type="Gene3D" id="1.10.10.10">
    <property type="entry name" value="Winged helix-like DNA-binding domain superfamily/Winged helix DNA-binding domain"/>
    <property type="match status" value="1"/>
</dbReference>
<sequence>MQRTDFSKMACSIARTLDVIGEPWSPLILRDVWVGLTRFEQLQGDLGISRKVLTERLNHLVEQGVLERRPYDRRPRYEYVLTEKGTELVDLLMVMVGWGDKWLAGAAGPPVLYRHRACGEISSVDLSCAQCGEPMHANDIDLLPGPGAAGRPNASPSSSEGRAPCPANDDGHRKSRARGFPERASGARVGW</sequence>
<dbReference type="PANTHER" id="PTHR33204:SF36">
    <property type="entry name" value="TRANSCRIPTIONAL REGULATORY PROTEIN"/>
    <property type="match status" value="1"/>
</dbReference>
<keyword evidence="2" id="KW-0238">DNA-binding</keyword>
<evidence type="ECO:0000256" key="2">
    <source>
        <dbReference type="ARBA" id="ARBA00023125"/>
    </source>
</evidence>
<evidence type="ECO:0000313" key="7">
    <source>
        <dbReference type="Proteomes" id="UP000275865"/>
    </source>
</evidence>
<feature type="region of interest" description="Disordered" evidence="4">
    <location>
        <begin position="140"/>
        <end position="191"/>
    </location>
</feature>
<dbReference type="AlphaFoldDB" id="A0A3A9Y3F7"/>
<protein>
    <submittedName>
        <fullName evidence="6">Transcriptional regulator</fullName>
    </submittedName>
</protein>
<dbReference type="EMBL" id="RAZT01000006">
    <property type="protein sequence ID" value="RKN32300.1"/>
    <property type="molecule type" value="Genomic_DNA"/>
</dbReference>
<dbReference type="GO" id="GO:0003677">
    <property type="term" value="F:DNA binding"/>
    <property type="evidence" value="ECO:0007669"/>
    <property type="project" value="UniProtKB-KW"/>
</dbReference>
<comment type="caution">
    <text evidence="6">The sequence shown here is derived from an EMBL/GenBank/DDBJ whole genome shotgun (WGS) entry which is preliminary data.</text>
</comment>
<evidence type="ECO:0000259" key="5">
    <source>
        <dbReference type="PROSITE" id="PS51118"/>
    </source>
</evidence>
<evidence type="ECO:0000256" key="3">
    <source>
        <dbReference type="ARBA" id="ARBA00023163"/>
    </source>
</evidence>
<evidence type="ECO:0000256" key="1">
    <source>
        <dbReference type="ARBA" id="ARBA00023015"/>
    </source>
</evidence>
<feature type="domain" description="HTH hxlR-type" evidence="5">
    <location>
        <begin position="11"/>
        <end position="107"/>
    </location>
</feature>
<dbReference type="Proteomes" id="UP000275865">
    <property type="component" value="Unassembled WGS sequence"/>
</dbReference>
<dbReference type="PROSITE" id="PS51118">
    <property type="entry name" value="HTH_HXLR"/>
    <property type="match status" value="1"/>
</dbReference>
<dbReference type="SUPFAM" id="SSF46785">
    <property type="entry name" value="Winged helix' DNA-binding domain"/>
    <property type="match status" value="1"/>
</dbReference>
<keyword evidence="1" id="KW-0805">Transcription regulation</keyword>
<organism evidence="6 7">
    <name type="scientific">Micromonospora musae</name>
    <dbReference type="NCBI Taxonomy" id="1894970"/>
    <lineage>
        <taxon>Bacteria</taxon>
        <taxon>Bacillati</taxon>
        <taxon>Actinomycetota</taxon>
        <taxon>Actinomycetes</taxon>
        <taxon>Micromonosporales</taxon>
        <taxon>Micromonosporaceae</taxon>
        <taxon>Micromonospora</taxon>
    </lineage>
</organism>